<protein>
    <recommendedName>
        <fullName evidence="4">DUF3426 domain-containing protein</fullName>
    </recommendedName>
</protein>
<dbReference type="RefSeq" id="WP_325774476.1">
    <property type="nucleotide sequence ID" value="NZ_VTDN01000002.1"/>
</dbReference>
<comment type="caution">
    <text evidence="2">The sequence shown here is derived from an EMBL/GenBank/DDBJ whole genome shotgun (WGS) entry which is preliminary data.</text>
</comment>
<reference evidence="2 3" key="1">
    <citation type="submission" date="2019-08" db="EMBL/GenBank/DDBJ databases">
        <title>Five species of Acinetobacter isolated from floral nectar and animal pollinators.</title>
        <authorList>
            <person name="Hendry T.A."/>
        </authorList>
    </citation>
    <scope>NUCLEOTIDE SEQUENCE [LARGE SCALE GENOMIC DNA]</scope>
    <source>
        <strain evidence="2 3">MD18.27</strain>
    </source>
</reference>
<accession>A0ABU6DR47</accession>
<proteinExistence type="predicted"/>
<evidence type="ECO:0000256" key="1">
    <source>
        <dbReference type="SAM" id="Phobius"/>
    </source>
</evidence>
<dbReference type="InterPro" id="IPR011723">
    <property type="entry name" value="Znf/thioredoxin_put"/>
</dbReference>
<gene>
    <name evidence="2" type="ORF">I2F25_02215</name>
</gene>
<dbReference type="EMBL" id="VTDN01000002">
    <property type="protein sequence ID" value="MEB5475883.1"/>
    <property type="molecule type" value="Genomic_DNA"/>
</dbReference>
<keyword evidence="3" id="KW-1185">Reference proteome</keyword>
<evidence type="ECO:0000313" key="2">
    <source>
        <dbReference type="EMBL" id="MEB5475883.1"/>
    </source>
</evidence>
<keyword evidence="1" id="KW-1133">Transmembrane helix</keyword>
<organism evidence="2 3">
    <name type="scientific">Acinetobacter pollinis</name>
    <dbReference type="NCBI Taxonomy" id="2605270"/>
    <lineage>
        <taxon>Bacteria</taxon>
        <taxon>Pseudomonadati</taxon>
        <taxon>Pseudomonadota</taxon>
        <taxon>Gammaproteobacteria</taxon>
        <taxon>Moraxellales</taxon>
        <taxon>Moraxellaceae</taxon>
        <taxon>Acinetobacter</taxon>
    </lineage>
</organism>
<keyword evidence="1" id="KW-0812">Transmembrane</keyword>
<dbReference type="NCBIfam" id="TIGR02098">
    <property type="entry name" value="MJ0042_CXXC"/>
    <property type="match status" value="1"/>
</dbReference>
<keyword evidence="1" id="KW-0472">Membrane</keyword>
<name>A0ABU6DR47_9GAMM</name>
<dbReference type="Proteomes" id="UP001339883">
    <property type="component" value="Unassembled WGS sequence"/>
</dbReference>
<evidence type="ECO:0008006" key="4">
    <source>
        <dbReference type="Google" id="ProtNLM"/>
    </source>
</evidence>
<sequence>MEHIKTTCPTCQTKYLVSMMHLSVAQGKVCCSHCRSTFNAYHHMMRGHLNEEELSQSNFLNIAKYSALEVFHKRNASSSINLLTHLNHTRHSEVNIRATTARTPHKRRPKWASLLLIALGSVLILILLFNILTHNTKVLHQFPFWKSITANNCAKKACSSTTQNMVQIQVLKVEESSPYVTTVTGFIQNLSPDVQQLPQIELNVHLTKTRIKPFQFSPEMYLPYYFRHKNVLLKKQRVDFRLDVPFSYNNVHSLEIKQSMKSDAITLSK</sequence>
<feature type="transmembrane region" description="Helical" evidence="1">
    <location>
        <begin position="111"/>
        <end position="132"/>
    </location>
</feature>
<evidence type="ECO:0000313" key="3">
    <source>
        <dbReference type="Proteomes" id="UP001339883"/>
    </source>
</evidence>